<comment type="caution">
    <text evidence="2">The sequence shown here is derived from an EMBL/GenBank/DDBJ whole genome shotgun (WGS) entry which is preliminary data.</text>
</comment>
<evidence type="ECO:0000256" key="1">
    <source>
        <dbReference type="SAM" id="Phobius"/>
    </source>
</evidence>
<dbReference type="Proteomes" id="UP000231235">
    <property type="component" value="Unassembled WGS sequence"/>
</dbReference>
<organism evidence="2 3">
    <name type="scientific">Candidatus Kuenenbacteria bacterium CG23_combo_of_CG06-09_8_20_14_all_39_39</name>
    <dbReference type="NCBI Taxonomy" id="1974623"/>
    <lineage>
        <taxon>Bacteria</taxon>
        <taxon>Candidatus Kueneniibacteriota</taxon>
    </lineage>
</organism>
<keyword evidence="1" id="KW-1133">Transmembrane helix</keyword>
<feature type="transmembrane region" description="Helical" evidence="1">
    <location>
        <begin position="37"/>
        <end position="58"/>
    </location>
</feature>
<sequence>MAMDIKTEAKKADFSLELPSNAKDADKRPAKGHATKGVKTLVTVIIVVVVLVVIGFLVNQYTAISLFGDKGYSASLKYNKDAYHAVFLSNDQVYFGKITDRNDKSTLLEDIYYLQASNPLQQVPPSGTDQQPQLILVKLGNELHGPQDYMNINNSQIVFIEELKDSGKVVQAILQYKIGNTPAATQ</sequence>
<dbReference type="EMBL" id="PCRX01000048">
    <property type="protein sequence ID" value="PIP28811.1"/>
    <property type="molecule type" value="Genomic_DNA"/>
</dbReference>
<keyword evidence="1" id="KW-0472">Membrane</keyword>
<protein>
    <submittedName>
        <fullName evidence="2">Uncharacterized protein</fullName>
    </submittedName>
</protein>
<reference evidence="2 3" key="1">
    <citation type="submission" date="2017-09" db="EMBL/GenBank/DDBJ databases">
        <title>Depth-based differentiation of microbial function through sediment-hosted aquifers and enrichment of novel symbionts in the deep terrestrial subsurface.</title>
        <authorList>
            <person name="Probst A.J."/>
            <person name="Ladd B."/>
            <person name="Jarett J.K."/>
            <person name="Geller-Mcgrath D.E."/>
            <person name="Sieber C.M."/>
            <person name="Emerson J.B."/>
            <person name="Anantharaman K."/>
            <person name="Thomas B.C."/>
            <person name="Malmstrom R."/>
            <person name="Stieglmeier M."/>
            <person name="Klingl A."/>
            <person name="Woyke T."/>
            <person name="Ryan C.M."/>
            <person name="Banfield J.F."/>
        </authorList>
    </citation>
    <scope>NUCLEOTIDE SEQUENCE [LARGE SCALE GENOMIC DNA]</scope>
    <source>
        <strain evidence="2">CG23_combo_of_CG06-09_8_20_14_all_39_39</strain>
    </source>
</reference>
<proteinExistence type="predicted"/>
<keyword evidence="1" id="KW-0812">Transmembrane</keyword>
<gene>
    <name evidence="2" type="ORF">COX28_02610</name>
</gene>
<dbReference type="AlphaFoldDB" id="A0A2G9Z6P8"/>
<evidence type="ECO:0000313" key="3">
    <source>
        <dbReference type="Proteomes" id="UP000231235"/>
    </source>
</evidence>
<accession>A0A2G9Z6P8</accession>
<evidence type="ECO:0000313" key="2">
    <source>
        <dbReference type="EMBL" id="PIP28811.1"/>
    </source>
</evidence>
<name>A0A2G9Z6P8_9BACT</name>